<dbReference type="Pfam" id="PF02581">
    <property type="entry name" value="TMP-TENI"/>
    <property type="match status" value="1"/>
</dbReference>
<dbReference type="NCBIfam" id="TIGR00586">
    <property type="entry name" value="mutt"/>
    <property type="match status" value="1"/>
</dbReference>
<dbReference type="SUPFAM" id="SSF55811">
    <property type="entry name" value="Nudix"/>
    <property type="match status" value="1"/>
</dbReference>
<dbReference type="GO" id="GO:0009228">
    <property type="term" value="P:thiamine biosynthetic process"/>
    <property type="evidence" value="ECO:0007669"/>
    <property type="project" value="UniProtKB-KW"/>
</dbReference>
<evidence type="ECO:0000256" key="6">
    <source>
        <dbReference type="ARBA" id="ARBA00022763"/>
    </source>
</evidence>
<dbReference type="EMBL" id="UINC01041225">
    <property type="protein sequence ID" value="SVB42195.1"/>
    <property type="molecule type" value="Genomic_DNA"/>
</dbReference>
<keyword evidence="3" id="KW-0515">Mutator protein</keyword>
<dbReference type="PANTHER" id="PTHR47707:SF1">
    <property type="entry name" value="NUDIX HYDROLASE FAMILY PROTEIN"/>
    <property type="match status" value="1"/>
</dbReference>
<dbReference type="GO" id="GO:0046872">
    <property type="term" value="F:metal ion binding"/>
    <property type="evidence" value="ECO:0007669"/>
    <property type="project" value="UniProtKB-KW"/>
</dbReference>
<keyword evidence="9" id="KW-0234">DNA repair</keyword>
<dbReference type="NCBIfam" id="NF006530">
    <property type="entry name" value="PRK08999.1"/>
    <property type="match status" value="1"/>
</dbReference>
<evidence type="ECO:0000259" key="12">
    <source>
        <dbReference type="PROSITE" id="PS51462"/>
    </source>
</evidence>
<dbReference type="GO" id="GO:0035539">
    <property type="term" value="F:8-oxo-7,8-dihydrodeoxyguanosine triphosphate pyrophosphatase activity"/>
    <property type="evidence" value="ECO:0007669"/>
    <property type="project" value="UniProtKB-EC"/>
</dbReference>
<keyword evidence="7" id="KW-0378">Hydrolase</keyword>
<accession>A0A382DV94</accession>
<evidence type="ECO:0000256" key="1">
    <source>
        <dbReference type="ARBA" id="ARBA00001946"/>
    </source>
</evidence>
<dbReference type="GO" id="GO:0044715">
    <property type="term" value="F:8-oxo-dGDP phosphatase activity"/>
    <property type="evidence" value="ECO:0007669"/>
    <property type="project" value="TreeGrafter"/>
</dbReference>
<proteinExistence type="inferred from homology"/>
<dbReference type="CDD" id="cd00564">
    <property type="entry name" value="TMP_TenI"/>
    <property type="match status" value="1"/>
</dbReference>
<feature type="domain" description="Nudix hydrolase" evidence="12">
    <location>
        <begin position="8"/>
        <end position="136"/>
    </location>
</feature>
<dbReference type="InterPro" id="IPR047127">
    <property type="entry name" value="MutT-like"/>
</dbReference>
<dbReference type="PANTHER" id="PTHR47707">
    <property type="entry name" value="8-OXO-DGTP DIPHOSPHATASE"/>
    <property type="match status" value="1"/>
</dbReference>
<dbReference type="Gene3D" id="3.20.20.70">
    <property type="entry name" value="Aldolase class I"/>
    <property type="match status" value="1"/>
</dbReference>
<dbReference type="SUPFAM" id="SSF51391">
    <property type="entry name" value="Thiamin phosphate synthase"/>
    <property type="match status" value="1"/>
</dbReference>
<evidence type="ECO:0000256" key="9">
    <source>
        <dbReference type="ARBA" id="ARBA00023204"/>
    </source>
</evidence>
<dbReference type="CDD" id="cd03425">
    <property type="entry name" value="NUDIX_MutT_NudA_like"/>
    <property type="match status" value="1"/>
</dbReference>
<dbReference type="InterPro" id="IPR029119">
    <property type="entry name" value="MutY_C"/>
</dbReference>
<evidence type="ECO:0000256" key="2">
    <source>
        <dbReference type="ARBA" id="ARBA00005582"/>
    </source>
</evidence>
<dbReference type="PRINTS" id="PR00502">
    <property type="entry name" value="NUDIXFAMILY"/>
</dbReference>
<dbReference type="PROSITE" id="PS51462">
    <property type="entry name" value="NUDIX"/>
    <property type="match status" value="1"/>
</dbReference>
<dbReference type="GO" id="GO:0008413">
    <property type="term" value="F:8-oxo-7,8-dihydroguanosine triphosphate pyrophosphatase activity"/>
    <property type="evidence" value="ECO:0007669"/>
    <property type="project" value="InterPro"/>
</dbReference>
<dbReference type="InterPro" id="IPR013785">
    <property type="entry name" value="Aldolase_TIM"/>
</dbReference>
<evidence type="ECO:0000256" key="8">
    <source>
        <dbReference type="ARBA" id="ARBA00022842"/>
    </source>
</evidence>
<evidence type="ECO:0000256" key="3">
    <source>
        <dbReference type="ARBA" id="ARBA00022457"/>
    </source>
</evidence>
<keyword evidence="4" id="KW-0235">DNA replication</keyword>
<dbReference type="Pfam" id="PF14815">
    <property type="entry name" value="NUDIX_4"/>
    <property type="match status" value="1"/>
</dbReference>
<protein>
    <recommendedName>
        <fullName evidence="11">8-oxo-dGTP diphosphatase</fullName>
        <ecNumber evidence="11">3.6.1.55</ecNumber>
    </recommendedName>
</protein>
<gene>
    <name evidence="13" type="ORF">METZ01_LOCUS195049</name>
</gene>
<keyword evidence="5" id="KW-0479">Metal-binding</keyword>
<dbReference type="InterPro" id="IPR015797">
    <property type="entry name" value="NUDIX_hydrolase-like_dom_sf"/>
</dbReference>
<comment type="catalytic activity">
    <reaction evidence="10">
        <text>8-oxo-dGTP + H2O = 8-oxo-dGMP + diphosphate + H(+)</text>
        <dbReference type="Rhea" id="RHEA:31575"/>
        <dbReference type="ChEBI" id="CHEBI:15377"/>
        <dbReference type="ChEBI" id="CHEBI:15378"/>
        <dbReference type="ChEBI" id="CHEBI:33019"/>
        <dbReference type="ChEBI" id="CHEBI:63224"/>
        <dbReference type="ChEBI" id="CHEBI:77896"/>
        <dbReference type="EC" id="3.6.1.55"/>
    </reaction>
</comment>
<dbReference type="AlphaFoldDB" id="A0A382DV94"/>
<dbReference type="GO" id="GO:0006260">
    <property type="term" value="P:DNA replication"/>
    <property type="evidence" value="ECO:0007669"/>
    <property type="project" value="UniProtKB-KW"/>
</dbReference>
<dbReference type="InterPro" id="IPR036206">
    <property type="entry name" value="ThiamineP_synth_sf"/>
</dbReference>
<evidence type="ECO:0000256" key="4">
    <source>
        <dbReference type="ARBA" id="ARBA00022705"/>
    </source>
</evidence>
<dbReference type="GO" id="GO:0044716">
    <property type="term" value="F:8-oxo-GDP phosphatase activity"/>
    <property type="evidence" value="ECO:0007669"/>
    <property type="project" value="TreeGrafter"/>
</dbReference>
<evidence type="ECO:0000256" key="11">
    <source>
        <dbReference type="ARBA" id="ARBA00038905"/>
    </source>
</evidence>
<keyword evidence="8" id="KW-0460">Magnesium</keyword>
<evidence type="ECO:0000256" key="7">
    <source>
        <dbReference type="ARBA" id="ARBA00022801"/>
    </source>
</evidence>
<evidence type="ECO:0000256" key="5">
    <source>
        <dbReference type="ARBA" id="ARBA00022723"/>
    </source>
</evidence>
<dbReference type="InterPro" id="IPR003561">
    <property type="entry name" value="Mutator_MutT"/>
</dbReference>
<evidence type="ECO:0000313" key="13">
    <source>
        <dbReference type="EMBL" id="SVB42195.1"/>
    </source>
</evidence>
<dbReference type="InterPro" id="IPR020476">
    <property type="entry name" value="Nudix_hydrolase"/>
</dbReference>
<feature type="non-terminal residue" evidence="13">
    <location>
        <position position="307"/>
    </location>
</feature>
<name>A0A382DV94_9ZZZZ</name>
<dbReference type="InterPro" id="IPR000086">
    <property type="entry name" value="NUDIX_hydrolase_dom"/>
</dbReference>
<dbReference type="Gene3D" id="3.90.79.10">
    <property type="entry name" value="Nucleoside Triphosphate Pyrophosphohydrolase"/>
    <property type="match status" value="1"/>
</dbReference>
<organism evidence="13">
    <name type="scientific">marine metagenome</name>
    <dbReference type="NCBI Taxonomy" id="408172"/>
    <lineage>
        <taxon>unclassified sequences</taxon>
        <taxon>metagenomes</taxon>
        <taxon>ecological metagenomes</taxon>
    </lineage>
</organism>
<dbReference type="GO" id="GO:0006281">
    <property type="term" value="P:DNA repair"/>
    <property type="evidence" value="ECO:0007669"/>
    <property type="project" value="UniProtKB-KW"/>
</dbReference>
<keyword evidence="6" id="KW-0227">DNA damage</keyword>
<dbReference type="EC" id="3.6.1.55" evidence="11"/>
<comment type="similarity">
    <text evidence="2">Belongs to the Nudix hydrolase family.</text>
</comment>
<comment type="cofactor">
    <cofactor evidence="1">
        <name>Mg(2+)</name>
        <dbReference type="ChEBI" id="CHEBI:18420"/>
    </cofactor>
</comment>
<evidence type="ECO:0000256" key="10">
    <source>
        <dbReference type="ARBA" id="ARBA00035861"/>
    </source>
</evidence>
<dbReference type="InterPro" id="IPR022998">
    <property type="entry name" value="ThiamineP_synth_TenI"/>
</dbReference>
<reference evidence="13" key="1">
    <citation type="submission" date="2018-05" db="EMBL/GenBank/DDBJ databases">
        <authorList>
            <person name="Lanie J.A."/>
            <person name="Ng W.-L."/>
            <person name="Kazmierczak K.M."/>
            <person name="Andrzejewski T.M."/>
            <person name="Davidsen T.M."/>
            <person name="Wayne K.J."/>
            <person name="Tettelin H."/>
            <person name="Glass J.I."/>
            <person name="Rusch D."/>
            <person name="Podicherti R."/>
            <person name="Tsui H.-C.T."/>
            <person name="Winkler M.E."/>
        </authorList>
    </citation>
    <scope>NUCLEOTIDE SEQUENCE</scope>
</reference>
<sequence>MSSNKKIIEEEVVVGILLNKNGQILITKRRNNQFMPGYWELPGGKIEVGENKKDSLKRELFEELGVTVKKSNLKHTMFHQYPDKVVKLWIYNVDKYSGEPSGQEGQDTSWCSLDQLNNYKLLPTMREIVHKISLPKHYWITPDDHHSESVIENCREHIIAGTKIIQLRSKTSLDQSYIDKIYRLCQDNQASLILNTPNKTYQELCDGWHLTSNELLSLKERPCDNNKLLGVSTHNALEAEHAEKISADYISLSPINATPSHPHIPPLGWQAASDIISKSNLPVYLLGGMSKEVLDKALSIGAQGVAG</sequence>